<evidence type="ECO:0000313" key="2">
    <source>
        <dbReference type="EMBL" id="GAA4331336.1"/>
    </source>
</evidence>
<evidence type="ECO:0000313" key="3">
    <source>
        <dbReference type="Proteomes" id="UP001500975"/>
    </source>
</evidence>
<keyword evidence="3" id="KW-1185">Reference proteome</keyword>
<dbReference type="SUPFAM" id="SSF82153">
    <property type="entry name" value="FAS1 domain"/>
    <property type="match status" value="2"/>
</dbReference>
<feature type="domain" description="FAS1" evidence="1">
    <location>
        <begin position="186"/>
        <end position="321"/>
    </location>
</feature>
<dbReference type="RefSeq" id="WP_345535737.1">
    <property type="nucleotide sequence ID" value="NZ_BAABGJ010000003.1"/>
</dbReference>
<accession>A0ABP8GXI3</accession>
<name>A0ABP8GXI3_9BURK</name>
<dbReference type="InterPro" id="IPR050904">
    <property type="entry name" value="Adhesion/Biosynth-related"/>
</dbReference>
<dbReference type="PROSITE" id="PS50213">
    <property type="entry name" value="FAS1"/>
    <property type="match status" value="2"/>
</dbReference>
<dbReference type="InterPro" id="IPR000782">
    <property type="entry name" value="FAS1_domain"/>
</dbReference>
<dbReference type="Proteomes" id="UP001500975">
    <property type="component" value="Unassembled WGS sequence"/>
</dbReference>
<dbReference type="EMBL" id="BAABGJ010000003">
    <property type="protein sequence ID" value="GAA4331336.1"/>
    <property type="molecule type" value="Genomic_DNA"/>
</dbReference>
<dbReference type="SMART" id="SM00554">
    <property type="entry name" value="FAS1"/>
    <property type="match status" value="2"/>
</dbReference>
<comment type="caution">
    <text evidence="2">The sequence shown here is derived from an EMBL/GenBank/DDBJ whole genome shotgun (WGS) entry which is preliminary data.</text>
</comment>
<gene>
    <name evidence="2" type="ORF">GCM10023165_05500</name>
</gene>
<evidence type="ECO:0000259" key="1">
    <source>
        <dbReference type="PROSITE" id="PS50213"/>
    </source>
</evidence>
<dbReference type="PANTHER" id="PTHR10900:SF77">
    <property type="entry name" value="FI19380P1"/>
    <property type="match status" value="1"/>
</dbReference>
<proteinExistence type="predicted"/>
<reference evidence="3" key="1">
    <citation type="journal article" date="2019" name="Int. J. Syst. Evol. Microbiol.">
        <title>The Global Catalogue of Microorganisms (GCM) 10K type strain sequencing project: providing services to taxonomists for standard genome sequencing and annotation.</title>
        <authorList>
            <consortium name="The Broad Institute Genomics Platform"/>
            <consortium name="The Broad Institute Genome Sequencing Center for Infectious Disease"/>
            <person name="Wu L."/>
            <person name="Ma J."/>
        </authorList>
    </citation>
    <scope>NUCLEOTIDE SEQUENCE [LARGE SCALE GENOMIC DNA]</scope>
    <source>
        <strain evidence="3">JCM 17804</strain>
    </source>
</reference>
<protein>
    <recommendedName>
        <fullName evidence="1">FAS1 domain-containing protein</fullName>
    </recommendedName>
</protein>
<dbReference type="InterPro" id="IPR036378">
    <property type="entry name" value="FAS1_dom_sf"/>
</dbReference>
<sequence>MANTLSRRALVLSVAALGGTSLLSGCGGGGGGGGFVAGGGIESRRSLADLAASKPELSLFVEALNAAGLTDTLTGSGPYTVFAPNNAAFTALLGELAVSKDALFADKATLTAVLKYHVLNKLVLRADIPSGKAIEPIGGGFFKIDRAGDAYNVTDGRNRVSRIVATDSVALNGVLHVVDRVLLPANKDIVQTAQATPSLSILVAAVAAAGLVDTLKGRGPFTVFAPTNDAFAALLVELGVTQDALLADQALLTKVLTYHVLPARVLKADIPFDTPITTVQGSTFRINGSFQITDQRGRLSGIAAADVLASNGVVHVVDRVLLPA</sequence>
<dbReference type="Gene3D" id="2.30.180.10">
    <property type="entry name" value="FAS1 domain"/>
    <property type="match status" value="2"/>
</dbReference>
<dbReference type="Pfam" id="PF02469">
    <property type="entry name" value="Fasciclin"/>
    <property type="match status" value="2"/>
</dbReference>
<dbReference type="PROSITE" id="PS51257">
    <property type="entry name" value="PROKAR_LIPOPROTEIN"/>
    <property type="match status" value="1"/>
</dbReference>
<organism evidence="2 3">
    <name type="scientific">Variovorax defluvii</name>
    <dbReference type="NCBI Taxonomy" id="913761"/>
    <lineage>
        <taxon>Bacteria</taxon>
        <taxon>Pseudomonadati</taxon>
        <taxon>Pseudomonadota</taxon>
        <taxon>Betaproteobacteria</taxon>
        <taxon>Burkholderiales</taxon>
        <taxon>Comamonadaceae</taxon>
        <taxon>Variovorax</taxon>
    </lineage>
</organism>
<feature type="domain" description="FAS1" evidence="1">
    <location>
        <begin position="44"/>
        <end position="182"/>
    </location>
</feature>
<dbReference type="PANTHER" id="PTHR10900">
    <property type="entry name" value="PERIOSTIN-RELATED"/>
    <property type="match status" value="1"/>
</dbReference>